<organism evidence="2 3">
    <name type="scientific">Streptomyces mauvecolor</name>
    <dbReference type="NCBI Taxonomy" id="58345"/>
    <lineage>
        <taxon>Bacteria</taxon>
        <taxon>Bacillati</taxon>
        <taxon>Actinomycetota</taxon>
        <taxon>Actinomycetes</taxon>
        <taxon>Kitasatosporales</taxon>
        <taxon>Streptomycetaceae</taxon>
        <taxon>Streptomyces</taxon>
    </lineage>
</organism>
<dbReference type="Proteomes" id="UP001595834">
    <property type="component" value="Unassembled WGS sequence"/>
</dbReference>
<dbReference type="PANTHER" id="PTHR43245">
    <property type="entry name" value="BIFUNCTIONAL POLYMYXIN RESISTANCE PROTEIN ARNA"/>
    <property type="match status" value="1"/>
</dbReference>
<dbReference type="Gene3D" id="3.40.50.720">
    <property type="entry name" value="NAD(P)-binding Rossmann-like Domain"/>
    <property type="match status" value="1"/>
</dbReference>
<dbReference type="RefSeq" id="WP_344370545.1">
    <property type="nucleotide sequence ID" value="NZ_BAAASQ010000001.1"/>
</dbReference>
<accession>A0ABV9UFD5</accession>
<dbReference type="Pfam" id="PF01370">
    <property type="entry name" value="Epimerase"/>
    <property type="match status" value="1"/>
</dbReference>
<evidence type="ECO:0000313" key="2">
    <source>
        <dbReference type="EMBL" id="MFC4955661.1"/>
    </source>
</evidence>
<evidence type="ECO:0000313" key="3">
    <source>
        <dbReference type="Proteomes" id="UP001595834"/>
    </source>
</evidence>
<dbReference type="PANTHER" id="PTHR43245:SF13">
    <property type="entry name" value="UDP-D-APIOSE_UDP-D-XYLOSE SYNTHASE 2"/>
    <property type="match status" value="1"/>
</dbReference>
<name>A0ABV9UFD5_9ACTN</name>
<sequence>MNTADRFDDLKDATVMVTGGFGLVGSRIVHRLRALGARPLAVGRLDAYGSSVYSSVFNISPRDPDVIVGDITDAPLIDDLVKSSDFVIHAAALADVAACTRNPAAALTANIHGTQTVLDAAARHSATLQRLVFVSSASVYGLGSRSADRQARFSESDPLTPGSVYANTKLWGEHQSALALSGAADSYAIVRYFSVYGEPQVVKENSHSWVVAWFAMRAALGLPLHLNGGGAQVRDFVHVDDIADATLLAAVTGAAHRRTLNVGTGQATSIRRVADLVRRHYPEARLIETPRPLDDPLGGCADTTRMRQLLGWVPQVSVEDGVDRYVRWLEQTPEAIPAWLRTAAQTEAPAAA</sequence>
<dbReference type="InterPro" id="IPR050177">
    <property type="entry name" value="Lipid_A_modif_metabolic_enz"/>
</dbReference>
<dbReference type="InterPro" id="IPR001509">
    <property type="entry name" value="Epimerase_deHydtase"/>
</dbReference>
<feature type="domain" description="NAD-dependent epimerase/dehydratase" evidence="1">
    <location>
        <begin position="15"/>
        <end position="263"/>
    </location>
</feature>
<gene>
    <name evidence="2" type="ORF">ACFPFX_05035</name>
</gene>
<dbReference type="SUPFAM" id="SSF51735">
    <property type="entry name" value="NAD(P)-binding Rossmann-fold domains"/>
    <property type="match status" value="1"/>
</dbReference>
<evidence type="ECO:0000259" key="1">
    <source>
        <dbReference type="Pfam" id="PF01370"/>
    </source>
</evidence>
<proteinExistence type="predicted"/>
<dbReference type="EMBL" id="JBHSIZ010000005">
    <property type="protein sequence ID" value="MFC4955661.1"/>
    <property type="molecule type" value="Genomic_DNA"/>
</dbReference>
<keyword evidence="3" id="KW-1185">Reference proteome</keyword>
<dbReference type="InterPro" id="IPR036291">
    <property type="entry name" value="NAD(P)-bd_dom_sf"/>
</dbReference>
<reference evidence="3" key="1">
    <citation type="journal article" date="2019" name="Int. J. Syst. Evol. Microbiol.">
        <title>The Global Catalogue of Microorganisms (GCM) 10K type strain sequencing project: providing services to taxonomists for standard genome sequencing and annotation.</title>
        <authorList>
            <consortium name="The Broad Institute Genomics Platform"/>
            <consortium name="The Broad Institute Genome Sequencing Center for Infectious Disease"/>
            <person name="Wu L."/>
            <person name="Ma J."/>
        </authorList>
    </citation>
    <scope>NUCLEOTIDE SEQUENCE [LARGE SCALE GENOMIC DNA]</scope>
    <source>
        <strain evidence="3">CCM 7224</strain>
    </source>
</reference>
<protein>
    <submittedName>
        <fullName evidence="2">NAD-dependent epimerase/dehydratase family protein</fullName>
    </submittedName>
</protein>
<comment type="caution">
    <text evidence="2">The sequence shown here is derived from an EMBL/GenBank/DDBJ whole genome shotgun (WGS) entry which is preliminary data.</text>
</comment>
<dbReference type="Gene3D" id="3.90.25.10">
    <property type="entry name" value="UDP-galactose 4-epimerase, domain 1"/>
    <property type="match status" value="1"/>
</dbReference>